<dbReference type="GO" id="GO:0006355">
    <property type="term" value="P:regulation of DNA-templated transcription"/>
    <property type="evidence" value="ECO:0007669"/>
    <property type="project" value="InterPro"/>
</dbReference>
<accession>A0A5N3UR04</accession>
<dbReference type="Pfam" id="PF00096">
    <property type="entry name" value="zf-C2H2"/>
    <property type="match status" value="5"/>
</dbReference>
<feature type="domain" description="C2H2-type" evidence="9">
    <location>
        <begin position="388"/>
        <end position="415"/>
    </location>
</feature>
<dbReference type="Gene3D" id="6.10.140.140">
    <property type="match status" value="1"/>
</dbReference>
<feature type="domain" description="C2H2-type" evidence="9">
    <location>
        <begin position="276"/>
        <end position="303"/>
    </location>
</feature>
<proteinExistence type="predicted"/>
<name>A0A5N3UR04_MUNMU</name>
<feature type="domain" description="C2H2-type" evidence="9">
    <location>
        <begin position="360"/>
        <end position="387"/>
    </location>
</feature>
<feature type="domain" description="C2H2-type" evidence="9">
    <location>
        <begin position="248"/>
        <end position="275"/>
    </location>
</feature>
<evidence type="ECO:0000256" key="5">
    <source>
        <dbReference type="ARBA" id="ARBA00022833"/>
    </source>
</evidence>
<evidence type="ECO:0000313" key="12">
    <source>
        <dbReference type="EMBL" id="KAB0339016.1"/>
    </source>
</evidence>
<dbReference type="Pfam" id="PF01352">
    <property type="entry name" value="KRAB"/>
    <property type="match status" value="1"/>
</dbReference>
<dbReference type="InterPro" id="IPR013087">
    <property type="entry name" value="Znf_C2H2_type"/>
</dbReference>
<keyword evidence="2" id="KW-0479">Metal-binding</keyword>
<feature type="non-terminal residue" evidence="11">
    <location>
        <position position="431"/>
    </location>
</feature>
<gene>
    <name evidence="12" type="ORF">FD754_024196</name>
    <name evidence="11" type="ORF">FD754_024197</name>
</gene>
<dbReference type="PROSITE" id="PS50157">
    <property type="entry name" value="ZINC_FINGER_C2H2_2"/>
    <property type="match status" value="7"/>
</dbReference>
<evidence type="ECO:0000256" key="8">
    <source>
        <dbReference type="PROSITE-ProRule" id="PRU00042"/>
    </source>
</evidence>
<evidence type="ECO:0000259" key="10">
    <source>
        <dbReference type="PROSITE" id="PS50805"/>
    </source>
</evidence>
<evidence type="ECO:0000256" key="3">
    <source>
        <dbReference type="ARBA" id="ARBA00022737"/>
    </source>
</evidence>
<dbReference type="PROSITE" id="PS50805">
    <property type="entry name" value="KRAB"/>
    <property type="match status" value="1"/>
</dbReference>
<dbReference type="AlphaFoldDB" id="A0A5N3UR04"/>
<comment type="subcellular location">
    <subcellularLocation>
        <location evidence="1">Nucleus</location>
    </subcellularLocation>
</comment>
<keyword evidence="5" id="KW-0862">Zinc</keyword>
<dbReference type="FunFam" id="3.30.160.60:FF:000176">
    <property type="entry name" value="zinc finger protein 70"/>
    <property type="match status" value="1"/>
</dbReference>
<keyword evidence="4 8" id="KW-0863">Zinc-finger</keyword>
<keyword evidence="7" id="KW-0539">Nucleus</keyword>
<dbReference type="PROSITE" id="PS00028">
    <property type="entry name" value="ZINC_FINGER_C2H2_1"/>
    <property type="match status" value="5"/>
</dbReference>
<dbReference type="InterPro" id="IPR050758">
    <property type="entry name" value="Znf_C2H2-type"/>
</dbReference>
<dbReference type="CDD" id="cd07765">
    <property type="entry name" value="KRAB_A-box"/>
    <property type="match status" value="1"/>
</dbReference>
<dbReference type="FunFam" id="3.30.160.60:FF:000307">
    <property type="entry name" value="Zinc finger protein ZFP69 isoform 1"/>
    <property type="match status" value="1"/>
</dbReference>
<dbReference type="FunFam" id="3.30.160.60:FF:001630">
    <property type="entry name" value="Zinc finger protein 888"/>
    <property type="match status" value="1"/>
</dbReference>
<dbReference type="FunFam" id="3.30.160.60:FF:002343">
    <property type="entry name" value="Zinc finger protein 33A"/>
    <property type="match status" value="1"/>
</dbReference>
<dbReference type="SMART" id="SM00349">
    <property type="entry name" value="KRAB"/>
    <property type="match status" value="1"/>
</dbReference>
<dbReference type="PANTHER" id="PTHR23234:SF8">
    <property type="entry name" value="C2H2-TYPE DOMAIN-CONTAINING PROTEIN"/>
    <property type="match status" value="1"/>
</dbReference>
<feature type="domain" description="C2H2-type" evidence="9">
    <location>
        <begin position="332"/>
        <end position="359"/>
    </location>
</feature>
<feature type="domain" description="KRAB" evidence="10">
    <location>
        <begin position="1"/>
        <end position="71"/>
    </location>
</feature>
<keyword evidence="6" id="KW-0238">DNA-binding</keyword>
<feature type="non-terminal residue" evidence="11">
    <location>
        <position position="1"/>
    </location>
</feature>
<dbReference type="InterPro" id="IPR001909">
    <property type="entry name" value="KRAB"/>
</dbReference>
<dbReference type="GO" id="GO:0008270">
    <property type="term" value="F:zinc ion binding"/>
    <property type="evidence" value="ECO:0007669"/>
    <property type="project" value="UniProtKB-KW"/>
</dbReference>
<dbReference type="FunFam" id="3.30.160.60:FF:002090">
    <property type="entry name" value="Zinc finger protein 473"/>
    <property type="match status" value="1"/>
</dbReference>
<dbReference type="EMBL" id="VCEA01002622">
    <property type="protein sequence ID" value="KAB0339015.1"/>
    <property type="molecule type" value="Genomic_DNA"/>
</dbReference>
<dbReference type="GO" id="GO:0031981">
    <property type="term" value="C:nuclear lumen"/>
    <property type="evidence" value="ECO:0007669"/>
    <property type="project" value="UniProtKB-ARBA"/>
</dbReference>
<feature type="domain" description="C2H2-type" evidence="9">
    <location>
        <begin position="416"/>
        <end position="431"/>
    </location>
</feature>
<dbReference type="SUPFAM" id="SSF57667">
    <property type="entry name" value="beta-beta-alpha zinc fingers"/>
    <property type="match status" value="5"/>
</dbReference>
<keyword evidence="13" id="KW-1185">Reference proteome</keyword>
<evidence type="ECO:0000256" key="1">
    <source>
        <dbReference type="ARBA" id="ARBA00004123"/>
    </source>
</evidence>
<keyword evidence="3" id="KW-0677">Repeat</keyword>
<dbReference type="SMART" id="SM00355">
    <property type="entry name" value="ZnF_C2H2"/>
    <property type="match status" value="6"/>
</dbReference>
<protein>
    <recommendedName>
        <fullName evidence="14">KRAB domain-containing protein</fullName>
    </recommendedName>
</protein>
<dbReference type="SUPFAM" id="SSF109640">
    <property type="entry name" value="KRAB domain (Kruppel-associated box)"/>
    <property type="match status" value="1"/>
</dbReference>
<evidence type="ECO:0008006" key="14">
    <source>
        <dbReference type="Google" id="ProtNLM"/>
    </source>
</evidence>
<evidence type="ECO:0000256" key="7">
    <source>
        <dbReference type="ARBA" id="ARBA00023242"/>
    </source>
</evidence>
<dbReference type="FunFam" id="3.30.160.60:FF:001004">
    <property type="entry name" value="Zinc finger protein 426"/>
    <property type="match status" value="1"/>
</dbReference>
<evidence type="ECO:0000313" key="13">
    <source>
        <dbReference type="Proteomes" id="UP000326458"/>
    </source>
</evidence>
<organism evidence="11 13">
    <name type="scientific">Muntiacus muntjak</name>
    <name type="common">Barking deer</name>
    <name type="synonym">Indian muntjac</name>
    <dbReference type="NCBI Taxonomy" id="9888"/>
    <lineage>
        <taxon>Eukaryota</taxon>
        <taxon>Metazoa</taxon>
        <taxon>Chordata</taxon>
        <taxon>Craniata</taxon>
        <taxon>Vertebrata</taxon>
        <taxon>Euteleostomi</taxon>
        <taxon>Mammalia</taxon>
        <taxon>Eutheria</taxon>
        <taxon>Laurasiatheria</taxon>
        <taxon>Artiodactyla</taxon>
        <taxon>Ruminantia</taxon>
        <taxon>Pecora</taxon>
        <taxon>Cervidae</taxon>
        <taxon>Muntiacinae</taxon>
        <taxon>Muntiacus</taxon>
    </lineage>
</organism>
<sequence length="431" mass="49271">FQDVAIDFTQEEWECLDLGQRDLYRDVMLETYGNLASLAGLVVSKPDLVTFLEQMKNPWDVRRTDTKSAFVLWLGKTCSSGNDFGELWVHLCCCHRRTLPGSFYLSIIHEFCSTITFLIHSDNSNSLLGLMQISELHQCFTFLYAFSRSSNPNSYQSIYDGARNCSCNDSGYNIEQDSNLRKHQAPQSSDKDSKRSTGRNIFYRASGLSLNKSAHTGEKTYNCSEYDVSNQSSELIQQQSIQNPQKNYKCKKCENVFTNALNLCNHREIHTGWNTFKCTECGKVFNQSSKLSQHQRIHVGQKSYKCKECGEGFSQHSSLIYHQRVHTREKSFKCKDCGKAFKQCSCLHKHQVIHAGEKPYKCTDGGKGFSQRRGLTCHQRIHTGEKPYKCQECGKAFSQYATRNTHQRIHTGEKPYKCKDCGKGFSRHSGL</sequence>
<comment type="caution">
    <text evidence="11">The sequence shown here is derived from an EMBL/GenBank/DDBJ whole genome shotgun (WGS) entry which is preliminary data.</text>
</comment>
<evidence type="ECO:0000313" key="11">
    <source>
        <dbReference type="EMBL" id="KAB0339015.1"/>
    </source>
</evidence>
<dbReference type="Gene3D" id="3.30.160.60">
    <property type="entry name" value="Classic Zinc Finger"/>
    <property type="match status" value="8"/>
</dbReference>
<dbReference type="InterPro" id="IPR036051">
    <property type="entry name" value="KRAB_dom_sf"/>
</dbReference>
<reference evidence="11 13" key="1">
    <citation type="submission" date="2019-06" db="EMBL/GenBank/DDBJ databases">
        <title>Discovery of a novel chromosome fission-fusion reversal in muntjac.</title>
        <authorList>
            <person name="Mudd A.B."/>
            <person name="Bredeson J.V."/>
            <person name="Baum R."/>
            <person name="Hockemeyer D."/>
            <person name="Rokhsar D.S."/>
        </authorList>
    </citation>
    <scope>NUCLEOTIDE SEQUENCE [LARGE SCALE GENOMIC DNA]</scope>
    <source>
        <strain evidence="11">UTSW_UCB_Mm</strain>
        <tissue evidence="11">Fibroblast cell line</tissue>
    </source>
</reference>
<dbReference type="InterPro" id="IPR036236">
    <property type="entry name" value="Znf_C2H2_sf"/>
</dbReference>
<evidence type="ECO:0000256" key="2">
    <source>
        <dbReference type="ARBA" id="ARBA00022723"/>
    </source>
</evidence>
<dbReference type="EMBL" id="VCEA01002621">
    <property type="protein sequence ID" value="KAB0339016.1"/>
    <property type="molecule type" value="Genomic_DNA"/>
</dbReference>
<dbReference type="Proteomes" id="UP000326458">
    <property type="component" value="Unassembled WGS sequence"/>
</dbReference>
<evidence type="ECO:0000256" key="6">
    <source>
        <dbReference type="ARBA" id="ARBA00023125"/>
    </source>
</evidence>
<feature type="domain" description="C2H2-type" evidence="9">
    <location>
        <begin position="304"/>
        <end position="331"/>
    </location>
</feature>
<dbReference type="GO" id="GO:0003677">
    <property type="term" value="F:DNA binding"/>
    <property type="evidence" value="ECO:0007669"/>
    <property type="project" value="UniProtKB-KW"/>
</dbReference>
<dbReference type="PANTHER" id="PTHR23234">
    <property type="entry name" value="ZNF44 PROTEIN"/>
    <property type="match status" value="1"/>
</dbReference>
<evidence type="ECO:0000259" key="9">
    <source>
        <dbReference type="PROSITE" id="PS50157"/>
    </source>
</evidence>
<evidence type="ECO:0000256" key="4">
    <source>
        <dbReference type="ARBA" id="ARBA00022771"/>
    </source>
</evidence>